<comment type="caution">
    <text evidence="2">The sequence shown here is derived from an EMBL/GenBank/DDBJ whole genome shotgun (WGS) entry which is preliminary data.</text>
</comment>
<protein>
    <submittedName>
        <fullName evidence="2">DUF4181 domain-containing protein</fullName>
    </submittedName>
</protein>
<name>A0ABU5CI90_9BACI</name>
<proteinExistence type="predicted"/>
<gene>
    <name evidence="2" type="ORF">P5G51_007215</name>
</gene>
<feature type="transmembrane region" description="Helical" evidence="1">
    <location>
        <begin position="52"/>
        <end position="70"/>
    </location>
</feature>
<reference evidence="2 3" key="1">
    <citation type="submission" date="2023-10" db="EMBL/GenBank/DDBJ databases">
        <title>179-bfca-hs.</title>
        <authorList>
            <person name="Miliotis G."/>
            <person name="Sengupta P."/>
            <person name="Hameed A."/>
            <person name="Chuvochina M."/>
            <person name="Mcdonagh F."/>
            <person name="Simpson A.C."/>
            <person name="Singh N.K."/>
            <person name="Rekha P.D."/>
            <person name="Raman K."/>
            <person name="Hugenholtz P."/>
            <person name="Venkateswaran K."/>
        </authorList>
    </citation>
    <scope>NUCLEOTIDE SEQUENCE [LARGE SCALE GENOMIC DNA]</scope>
    <source>
        <strain evidence="2 3">179-BFC-A-HS</strain>
    </source>
</reference>
<evidence type="ECO:0000256" key="1">
    <source>
        <dbReference type="SAM" id="Phobius"/>
    </source>
</evidence>
<dbReference type="InterPro" id="IPR025441">
    <property type="entry name" value="DUF4181"/>
</dbReference>
<feature type="transmembrane region" description="Helical" evidence="1">
    <location>
        <begin position="150"/>
        <end position="171"/>
    </location>
</feature>
<dbReference type="EMBL" id="JAROCA020000001">
    <property type="protein sequence ID" value="MDY0405220.1"/>
    <property type="molecule type" value="Genomic_DNA"/>
</dbReference>
<accession>A0ABU5CI90</accession>
<dbReference type="Pfam" id="PF13789">
    <property type="entry name" value="DUF4181"/>
    <property type="match status" value="1"/>
</dbReference>
<keyword evidence="3" id="KW-1185">Reference proteome</keyword>
<organism evidence="2 3">
    <name type="scientific">Tigheibacillus jepli</name>
    <dbReference type="NCBI Taxonomy" id="3035914"/>
    <lineage>
        <taxon>Bacteria</taxon>
        <taxon>Bacillati</taxon>
        <taxon>Bacillota</taxon>
        <taxon>Bacilli</taxon>
        <taxon>Bacillales</taxon>
        <taxon>Bacillaceae</taxon>
        <taxon>Tigheibacillus</taxon>
    </lineage>
</organism>
<feature type="transmembrane region" description="Helical" evidence="1">
    <location>
        <begin position="96"/>
        <end position="113"/>
    </location>
</feature>
<keyword evidence="1" id="KW-1133">Transmembrane helix</keyword>
<keyword evidence="1" id="KW-0812">Transmembrane</keyword>
<evidence type="ECO:0000313" key="3">
    <source>
        <dbReference type="Proteomes" id="UP001228376"/>
    </source>
</evidence>
<feature type="transmembrane region" description="Helical" evidence="1">
    <location>
        <begin position="119"/>
        <end position="138"/>
    </location>
</feature>
<feature type="transmembrane region" description="Helical" evidence="1">
    <location>
        <begin position="12"/>
        <end position="32"/>
    </location>
</feature>
<sequence length="173" mass="19984">MALKKVNSLMTVIRIVRYHSLLTTPFIIFSALNGADFLMEYDRLPAGFWSDLIIIMVIVVIALSVIPVFLRRRMGADKMNWFSHNYINAFHKKGDWILHIVYVISVICCAAIITIRPFIIFLVLGLFAITQLCFRAYVEWKYSDNRVNYKASLIEVGLTLFTITGLLLWLFDV</sequence>
<dbReference type="RefSeq" id="WP_320384451.1">
    <property type="nucleotide sequence ID" value="NZ_JAROCA020000001.1"/>
</dbReference>
<keyword evidence="1" id="KW-0472">Membrane</keyword>
<evidence type="ECO:0000313" key="2">
    <source>
        <dbReference type="EMBL" id="MDY0405220.1"/>
    </source>
</evidence>
<dbReference type="Proteomes" id="UP001228376">
    <property type="component" value="Unassembled WGS sequence"/>
</dbReference>